<feature type="transmembrane region" description="Helical" evidence="1">
    <location>
        <begin position="165"/>
        <end position="186"/>
    </location>
</feature>
<protein>
    <submittedName>
        <fullName evidence="2">DUF1275 domain-containing protein</fullName>
    </submittedName>
</protein>
<dbReference type="EMBL" id="JAJEPW010000021">
    <property type="protein sequence ID" value="MCC2129558.1"/>
    <property type="molecule type" value="Genomic_DNA"/>
</dbReference>
<gene>
    <name evidence="2" type="ORF">LKD37_08535</name>
</gene>
<dbReference type="AlphaFoldDB" id="A0AAE3DD34"/>
<reference evidence="2" key="1">
    <citation type="submission" date="2021-10" db="EMBL/GenBank/DDBJ databases">
        <title>Anaerobic single-cell dispensing facilitates the cultivation of human gut bacteria.</title>
        <authorList>
            <person name="Afrizal A."/>
        </authorList>
    </citation>
    <scope>NUCLEOTIDE SEQUENCE</scope>
    <source>
        <strain evidence="2">CLA-AA-H272</strain>
    </source>
</reference>
<evidence type="ECO:0000313" key="3">
    <source>
        <dbReference type="Proteomes" id="UP001199319"/>
    </source>
</evidence>
<accession>A0AAE3DD34</accession>
<dbReference type="PANTHER" id="PTHR37314">
    <property type="entry name" value="SLR0142 PROTEIN"/>
    <property type="match status" value="1"/>
</dbReference>
<keyword evidence="3" id="KW-1185">Reference proteome</keyword>
<dbReference type="Proteomes" id="UP001199319">
    <property type="component" value="Unassembled WGS sequence"/>
</dbReference>
<feature type="transmembrane region" description="Helical" evidence="1">
    <location>
        <begin position="193"/>
        <end position="211"/>
    </location>
</feature>
<feature type="transmembrane region" description="Helical" evidence="1">
    <location>
        <begin position="85"/>
        <end position="103"/>
    </location>
</feature>
<proteinExistence type="predicted"/>
<dbReference type="PANTHER" id="PTHR37314:SF4">
    <property type="entry name" value="UPF0700 TRANSMEMBRANE PROTEIN YOAK"/>
    <property type="match status" value="1"/>
</dbReference>
<name>A0AAE3DD34_9FIRM</name>
<dbReference type="Pfam" id="PF06912">
    <property type="entry name" value="DUF1275"/>
    <property type="match status" value="1"/>
</dbReference>
<organism evidence="2 3">
    <name type="scientific">Brotocaccenecus cirricatena</name>
    <dbReference type="NCBI Taxonomy" id="3064195"/>
    <lineage>
        <taxon>Bacteria</taxon>
        <taxon>Bacillati</taxon>
        <taxon>Bacillota</taxon>
        <taxon>Clostridia</taxon>
        <taxon>Eubacteriales</taxon>
        <taxon>Oscillospiraceae</taxon>
        <taxon>Brotocaccenecus</taxon>
    </lineage>
</organism>
<keyword evidence="1" id="KW-1133">Transmembrane helix</keyword>
<evidence type="ECO:0000256" key="1">
    <source>
        <dbReference type="SAM" id="Phobius"/>
    </source>
</evidence>
<sequence>MSESMLTASFIIVSGGLQDAYTYLCRGGVFANAQTGNIVLFSAYLFEGAWDHCLRYLIPVLSFIAGIFAAECIHRRFKHMEKVHWRQLIILAEIAVLFAVGFMPQSLNTVANSLVSFSCAMQLQTFRKVRGHAYASTMCIGNMRSGTEALCAYFHTHEPEALRNALTYFGVIGLFALGAGLGALLTGASAVRGIWVSCALLTVSFLVMFIHEERRA</sequence>
<keyword evidence="1" id="KW-0472">Membrane</keyword>
<comment type="caution">
    <text evidence="2">The sequence shown here is derived from an EMBL/GenBank/DDBJ whole genome shotgun (WGS) entry which is preliminary data.</text>
</comment>
<feature type="transmembrane region" description="Helical" evidence="1">
    <location>
        <begin position="54"/>
        <end position="73"/>
    </location>
</feature>
<dbReference type="InterPro" id="IPR010699">
    <property type="entry name" value="DUF1275"/>
</dbReference>
<keyword evidence="1" id="KW-0812">Transmembrane</keyword>
<evidence type="ECO:0000313" key="2">
    <source>
        <dbReference type="EMBL" id="MCC2129558.1"/>
    </source>
</evidence>
<dbReference type="RefSeq" id="WP_302928833.1">
    <property type="nucleotide sequence ID" value="NZ_JAJEPW010000021.1"/>
</dbReference>